<dbReference type="Proteomes" id="UP000807716">
    <property type="component" value="Unassembled WGS sequence"/>
</dbReference>
<feature type="compositionally biased region" description="Acidic residues" evidence="1">
    <location>
        <begin position="613"/>
        <end position="623"/>
    </location>
</feature>
<accession>A0A9P6U0U6</accession>
<dbReference type="EMBL" id="JAAAJB010000451">
    <property type="protein sequence ID" value="KAG0255611.1"/>
    <property type="molecule type" value="Genomic_DNA"/>
</dbReference>
<evidence type="ECO:0000313" key="2">
    <source>
        <dbReference type="EMBL" id="KAG0255611.1"/>
    </source>
</evidence>
<feature type="region of interest" description="Disordered" evidence="1">
    <location>
        <begin position="468"/>
        <end position="551"/>
    </location>
</feature>
<protein>
    <submittedName>
        <fullName evidence="2">Uncharacterized protein</fullName>
    </submittedName>
</protein>
<feature type="region of interest" description="Disordered" evidence="1">
    <location>
        <begin position="601"/>
        <end position="631"/>
    </location>
</feature>
<reference evidence="2" key="1">
    <citation type="journal article" date="2020" name="Fungal Divers.">
        <title>Resolving the Mortierellaceae phylogeny through synthesis of multi-gene phylogenetics and phylogenomics.</title>
        <authorList>
            <person name="Vandepol N."/>
            <person name="Liber J."/>
            <person name="Desiro A."/>
            <person name="Na H."/>
            <person name="Kennedy M."/>
            <person name="Barry K."/>
            <person name="Grigoriev I.V."/>
            <person name="Miller A.N."/>
            <person name="O'Donnell K."/>
            <person name="Stajich J.E."/>
            <person name="Bonito G."/>
        </authorList>
    </citation>
    <scope>NUCLEOTIDE SEQUENCE</scope>
    <source>
        <strain evidence="2">BC1065</strain>
    </source>
</reference>
<evidence type="ECO:0000313" key="3">
    <source>
        <dbReference type="Proteomes" id="UP000807716"/>
    </source>
</evidence>
<keyword evidence="3" id="KW-1185">Reference proteome</keyword>
<dbReference type="OrthoDB" id="2425073at2759"/>
<comment type="caution">
    <text evidence="2">The sequence shown here is derived from an EMBL/GenBank/DDBJ whole genome shotgun (WGS) entry which is preliminary data.</text>
</comment>
<feature type="region of interest" description="Disordered" evidence="1">
    <location>
        <begin position="1"/>
        <end position="20"/>
    </location>
</feature>
<organism evidence="2 3">
    <name type="scientific">Actinomortierella ambigua</name>
    <dbReference type="NCBI Taxonomy" id="1343610"/>
    <lineage>
        <taxon>Eukaryota</taxon>
        <taxon>Fungi</taxon>
        <taxon>Fungi incertae sedis</taxon>
        <taxon>Mucoromycota</taxon>
        <taxon>Mortierellomycotina</taxon>
        <taxon>Mortierellomycetes</taxon>
        <taxon>Mortierellales</taxon>
        <taxon>Mortierellaceae</taxon>
        <taxon>Actinomortierella</taxon>
    </lineage>
</organism>
<sequence>MTDVPPPNSPSTSHAASSLGVAAAPPPAITSVKTPPSDHVYQLILEQFWGDGVSKREIRCVYTTVEDANWACRDYLLRTWPKHHFTMYEEVLGPQGDASLVKIAAEIQGGDRFNCWVEKQPFKGQLDFSSKAIAKRAGKGPNAYILQRTIKDAQGGKRRSTTRGVFATRPLAREALAADQPPAEWSSNQGYLLEPGGEYASAISPSGKTAWLFIEVRPMYMSYTRLDQESLIQQQQQQQRHPQLQPGTPTGVTEGSATNPISLDGGEGKDDATPTTPTLANATTLTVTGAMSTTTSQDPFSPLIANPDEAGAHVYLVLQLKTIPFTPPILTVEAVAYELDVANQFGMGILDLFCEPLQHLNVSYDPAWREDGCLQVSIERADVEDGLTVWVEKRAVILGDHMVASESMEHPSTIFPPVGYGSSATPGGGSGANSPGGYLTPGYMQGGGGPGMDYQLISERASIQYDAPIGDSKKEPAPVDTTAGSTTLPATEAITEPMEVSTPVATPTSKKREGSMEVEDGGPGGSRPTKTAKRSLDSAAGEEHPEEGQGAVDISRRFHVIRRLNDQKTVVLRSFDELKSAKTFARVKCYAALQLATTSAESLGGGGERGGMEEADVHEEDKDEMGGGGGGVEEDACFRFRIRALAKDGSVYDDISVQDTQPDRL</sequence>
<feature type="compositionally biased region" description="Low complexity" evidence="1">
    <location>
        <begin position="231"/>
        <end position="245"/>
    </location>
</feature>
<name>A0A9P6U0U6_9FUNG</name>
<proteinExistence type="predicted"/>
<dbReference type="AlphaFoldDB" id="A0A9P6U0U6"/>
<feature type="compositionally biased region" description="Polar residues" evidence="1">
    <location>
        <begin position="246"/>
        <end position="261"/>
    </location>
</feature>
<gene>
    <name evidence="2" type="ORF">DFQ27_006178</name>
</gene>
<feature type="region of interest" description="Disordered" evidence="1">
    <location>
        <begin position="231"/>
        <end position="278"/>
    </location>
</feature>
<evidence type="ECO:0000256" key="1">
    <source>
        <dbReference type="SAM" id="MobiDB-lite"/>
    </source>
</evidence>